<evidence type="ECO:0000313" key="5">
    <source>
        <dbReference type="Proteomes" id="UP000189670"/>
    </source>
</evidence>
<dbReference type="PANTHER" id="PTHR10803">
    <property type="entry name" value="ARSENICAL PUMP-DRIVING ATPASE ARSENITE-TRANSLOCATING ATPASE"/>
    <property type="match status" value="1"/>
</dbReference>
<dbReference type="EC" id="7.3.2.7" evidence="2"/>
<evidence type="ECO:0000256" key="1">
    <source>
        <dbReference type="ARBA" id="ARBA00052296"/>
    </source>
</evidence>
<dbReference type="AlphaFoldDB" id="A0A1V1PAK8"/>
<gene>
    <name evidence="4" type="ORF">OMM_02136</name>
</gene>
<dbReference type="GO" id="GO:0016887">
    <property type="term" value="F:ATP hydrolysis activity"/>
    <property type="evidence" value="ECO:0007669"/>
    <property type="project" value="InterPro"/>
</dbReference>
<dbReference type="Gene3D" id="3.40.50.300">
    <property type="entry name" value="P-loop containing nucleotide triphosphate hydrolases"/>
    <property type="match status" value="1"/>
</dbReference>
<feature type="domain" description="ArsA/GET3 Anion-transporting ATPase-like" evidence="3">
    <location>
        <begin position="9"/>
        <end position="209"/>
    </location>
</feature>
<dbReference type="EMBL" id="ATBP01000209">
    <property type="protein sequence ID" value="ETR71891.1"/>
    <property type="molecule type" value="Genomic_DNA"/>
</dbReference>
<protein>
    <recommendedName>
        <fullName evidence="2">arsenite-transporting ATPase</fullName>
        <ecNumber evidence="2">7.3.2.7</ecNumber>
    </recommendedName>
</protein>
<evidence type="ECO:0000259" key="3">
    <source>
        <dbReference type="Pfam" id="PF02374"/>
    </source>
</evidence>
<sequence>MEDKIKRAKIIACCGSGGVGKTTLSATIGLFGALMGKKTIVLTIDPAKRLADALGLESINYDEQRVPESCFDTIGRRPKASLYAMMLDTRHVFDRVVTTYSSSPEMTQNILNNRYYQYLSTSLAGTHEYMAMEKLYELNEQGKYDLIVLDTPPSRRALDFLDAPDRLNDLFGKHFFWNLLKPYFKAGKLGYRMIYFVASPVLRSLSKIFGIQALNDLADFFYLADDSFIDGFRNRSQAIKSVLASPETLFLAITSPLRAPMLEALYFYDKIKENNMPFGGFIINRVHKELPKLSDSDRDAIHAWVSSELLAKKITHNYHRFERLGASCRQLIENLMSITDPTINIYQIPFFDSDVHDFAHLYRLHAYLCD</sequence>
<comment type="catalytic activity">
    <reaction evidence="1">
        <text>arsenite(in) + ATP + H2O = arsenite(out) + ADP + phosphate + H(+)</text>
        <dbReference type="Rhea" id="RHEA:11348"/>
        <dbReference type="ChEBI" id="CHEBI:15377"/>
        <dbReference type="ChEBI" id="CHEBI:15378"/>
        <dbReference type="ChEBI" id="CHEBI:29242"/>
        <dbReference type="ChEBI" id="CHEBI:30616"/>
        <dbReference type="ChEBI" id="CHEBI:43474"/>
        <dbReference type="ChEBI" id="CHEBI:456216"/>
        <dbReference type="EC" id="7.3.2.7"/>
    </reaction>
</comment>
<name>A0A1V1PAK8_9BACT</name>
<dbReference type="InterPro" id="IPR027417">
    <property type="entry name" value="P-loop_NTPase"/>
</dbReference>
<dbReference type="CDD" id="cd02035">
    <property type="entry name" value="ArsA"/>
    <property type="match status" value="1"/>
</dbReference>
<reference evidence="5" key="1">
    <citation type="submission" date="2012-11" db="EMBL/GenBank/DDBJ databases">
        <authorList>
            <person name="Lucero-Rivera Y.E."/>
            <person name="Tovar-Ramirez D."/>
        </authorList>
    </citation>
    <scope>NUCLEOTIDE SEQUENCE [LARGE SCALE GENOMIC DNA]</scope>
    <source>
        <strain evidence="5">Araruama</strain>
    </source>
</reference>
<dbReference type="PANTHER" id="PTHR10803:SF26">
    <property type="entry name" value="ANION TRANSPORTER ATPASE-RELATED"/>
    <property type="match status" value="1"/>
</dbReference>
<dbReference type="SUPFAM" id="SSF52540">
    <property type="entry name" value="P-loop containing nucleoside triphosphate hydrolases"/>
    <property type="match status" value="1"/>
</dbReference>
<dbReference type="InterPro" id="IPR025723">
    <property type="entry name" value="ArsA/GET3_ATPase-like"/>
</dbReference>
<accession>A0A1V1PAK8</accession>
<organism evidence="4 5">
    <name type="scientific">Candidatus Magnetoglobus multicellularis str. Araruama</name>
    <dbReference type="NCBI Taxonomy" id="890399"/>
    <lineage>
        <taxon>Bacteria</taxon>
        <taxon>Pseudomonadati</taxon>
        <taxon>Thermodesulfobacteriota</taxon>
        <taxon>Desulfobacteria</taxon>
        <taxon>Desulfobacterales</taxon>
        <taxon>Desulfobacteraceae</taxon>
        <taxon>Candidatus Magnetoglobus</taxon>
    </lineage>
</organism>
<dbReference type="GO" id="GO:0005524">
    <property type="term" value="F:ATP binding"/>
    <property type="evidence" value="ECO:0007669"/>
    <property type="project" value="InterPro"/>
</dbReference>
<dbReference type="GO" id="GO:0015446">
    <property type="term" value="F:ATPase-coupled arsenite transmembrane transporter activity"/>
    <property type="evidence" value="ECO:0007669"/>
    <property type="project" value="UniProtKB-EC"/>
</dbReference>
<evidence type="ECO:0000256" key="2">
    <source>
        <dbReference type="ARBA" id="ARBA00066752"/>
    </source>
</evidence>
<dbReference type="InterPro" id="IPR016300">
    <property type="entry name" value="ATPase_ArsA/GET3"/>
</dbReference>
<comment type="caution">
    <text evidence="4">The sequence shown here is derived from an EMBL/GenBank/DDBJ whole genome shotgun (WGS) entry which is preliminary data.</text>
</comment>
<dbReference type="Proteomes" id="UP000189670">
    <property type="component" value="Unassembled WGS sequence"/>
</dbReference>
<proteinExistence type="predicted"/>
<evidence type="ECO:0000313" key="4">
    <source>
        <dbReference type="EMBL" id="ETR71891.1"/>
    </source>
</evidence>
<dbReference type="Pfam" id="PF02374">
    <property type="entry name" value="ArsA_ATPase"/>
    <property type="match status" value="1"/>
</dbReference>